<accession>A0A562VCF5</accession>
<comment type="caution">
    <text evidence="3">The sequence shown here is derived from an EMBL/GenBank/DDBJ whole genome shotgun (WGS) entry which is preliminary data.</text>
</comment>
<dbReference type="Pfam" id="PF01471">
    <property type="entry name" value="PG_binding_1"/>
    <property type="match status" value="1"/>
</dbReference>
<dbReference type="EMBL" id="VLLL01000005">
    <property type="protein sequence ID" value="TWJ15542.1"/>
    <property type="molecule type" value="Genomic_DNA"/>
</dbReference>
<proteinExistence type="predicted"/>
<protein>
    <submittedName>
        <fullName evidence="3">Multidrug efflux pump subunit AcrA (Membrane-fusion protein)</fullName>
    </submittedName>
</protein>
<feature type="domain" description="Peptidoglycan binding-like" evidence="2">
    <location>
        <begin position="117"/>
        <end position="166"/>
    </location>
</feature>
<keyword evidence="4" id="KW-1185">Reference proteome</keyword>
<evidence type="ECO:0000256" key="1">
    <source>
        <dbReference type="SAM" id="MobiDB-lite"/>
    </source>
</evidence>
<name>A0A562VCF5_9ACTN</name>
<dbReference type="InterPro" id="IPR036366">
    <property type="entry name" value="PGBDSf"/>
</dbReference>
<organism evidence="3 4">
    <name type="scientific">Stackebrandtia albiflava</name>
    <dbReference type="NCBI Taxonomy" id="406432"/>
    <lineage>
        <taxon>Bacteria</taxon>
        <taxon>Bacillati</taxon>
        <taxon>Actinomycetota</taxon>
        <taxon>Actinomycetes</taxon>
        <taxon>Glycomycetales</taxon>
        <taxon>Glycomycetaceae</taxon>
        <taxon>Stackebrandtia</taxon>
    </lineage>
</organism>
<dbReference type="Gene3D" id="2.40.420.20">
    <property type="match status" value="1"/>
</dbReference>
<dbReference type="AlphaFoldDB" id="A0A562VCF5"/>
<dbReference type="InterPro" id="IPR036365">
    <property type="entry name" value="PGBD-like_sf"/>
</dbReference>
<evidence type="ECO:0000313" key="4">
    <source>
        <dbReference type="Proteomes" id="UP000321617"/>
    </source>
</evidence>
<dbReference type="Gene3D" id="1.10.101.10">
    <property type="entry name" value="PGBD-like superfamily/PGBD"/>
    <property type="match status" value="1"/>
</dbReference>
<evidence type="ECO:0000259" key="2">
    <source>
        <dbReference type="Pfam" id="PF01471"/>
    </source>
</evidence>
<gene>
    <name evidence="3" type="ORF">LX16_1253</name>
</gene>
<sequence>MAATVVVALGGAAAAATGVDLTPSPGNTADGTAADPPAETAEVTRQTLVETRTESGRLGFGETTTATARIDGTLTGLPDVGDVVDRGEAMYSVDDAPVVLLHGSLPAYRTLEPGVEGDDVAQFEENLAALGYEWFTVDDTFDWATAAAVTAWQRDLGWRRTGTVDPGRIVYAEGAVRVGAHQAAVGDLLTTGTALFGYTATDRVVEVDLDTSDRDVAETGTAVEVTLPDGTTIAGKVVDAESVVDTAEDDSEQDRTVLRVTVAVDEEALTGLDEAVLSVGFAVSRREDVLTVPVAALLASAEGGYAVEVVTDGRTRLLPVELGLFADGRVEVTGEGLAPGMTVGMPS</sequence>
<dbReference type="InterPro" id="IPR002477">
    <property type="entry name" value="Peptidoglycan-bd-like"/>
</dbReference>
<evidence type="ECO:0000313" key="3">
    <source>
        <dbReference type="EMBL" id="TWJ15542.1"/>
    </source>
</evidence>
<dbReference type="GO" id="GO:0015562">
    <property type="term" value="F:efflux transmembrane transporter activity"/>
    <property type="evidence" value="ECO:0007669"/>
    <property type="project" value="TreeGrafter"/>
</dbReference>
<reference evidence="3 4" key="1">
    <citation type="journal article" date="2013" name="Stand. Genomic Sci.">
        <title>Genomic Encyclopedia of Type Strains, Phase I: The one thousand microbial genomes (KMG-I) project.</title>
        <authorList>
            <person name="Kyrpides N.C."/>
            <person name="Woyke T."/>
            <person name="Eisen J.A."/>
            <person name="Garrity G."/>
            <person name="Lilburn T.G."/>
            <person name="Beck B.J."/>
            <person name="Whitman W.B."/>
            <person name="Hugenholtz P."/>
            <person name="Klenk H.P."/>
        </authorList>
    </citation>
    <scope>NUCLEOTIDE SEQUENCE [LARGE SCALE GENOMIC DNA]</scope>
    <source>
        <strain evidence="3 4">DSM 45044</strain>
    </source>
</reference>
<dbReference type="GO" id="GO:1990281">
    <property type="term" value="C:efflux pump complex"/>
    <property type="evidence" value="ECO:0007669"/>
    <property type="project" value="TreeGrafter"/>
</dbReference>
<dbReference type="PANTHER" id="PTHR30469">
    <property type="entry name" value="MULTIDRUG RESISTANCE PROTEIN MDTA"/>
    <property type="match status" value="1"/>
</dbReference>
<dbReference type="PANTHER" id="PTHR30469:SF15">
    <property type="entry name" value="HLYD FAMILY OF SECRETION PROTEINS"/>
    <property type="match status" value="1"/>
</dbReference>
<feature type="region of interest" description="Disordered" evidence="1">
    <location>
        <begin position="17"/>
        <end position="42"/>
    </location>
</feature>
<dbReference type="SUPFAM" id="SSF47090">
    <property type="entry name" value="PGBD-like"/>
    <property type="match status" value="1"/>
</dbReference>
<dbReference type="Proteomes" id="UP000321617">
    <property type="component" value="Unassembled WGS sequence"/>
</dbReference>